<feature type="domain" description="MacB-like periplasmic core" evidence="9">
    <location>
        <begin position="19"/>
        <end position="238"/>
    </location>
</feature>
<protein>
    <recommendedName>
        <fullName evidence="13">ABC transporter permease</fullName>
    </recommendedName>
</protein>
<dbReference type="EMBL" id="NGMS01000007">
    <property type="protein sequence ID" value="OTP20044.1"/>
    <property type="molecule type" value="Genomic_DNA"/>
</dbReference>
<keyword evidence="4 7" id="KW-1133">Transmembrane helix</keyword>
<dbReference type="InterPro" id="IPR050250">
    <property type="entry name" value="Macrolide_Exporter_MacB"/>
</dbReference>
<evidence type="ECO:0000313" key="12">
    <source>
        <dbReference type="Proteomes" id="UP000195024"/>
    </source>
</evidence>
<evidence type="ECO:0000259" key="9">
    <source>
        <dbReference type="Pfam" id="PF12704"/>
    </source>
</evidence>
<dbReference type="InterPro" id="IPR025857">
    <property type="entry name" value="MacB_PCD"/>
</dbReference>
<feature type="transmembrane region" description="Helical" evidence="7">
    <location>
        <begin position="276"/>
        <end position="302"/>
    </location>
</feature>
<feature type="transmembrane region" description="Helical" evidence="7">
    <location>
        <begin position="323"/>
        <end position="356"/>
    </location>
</feature>
<dbReference type="InterPro" id="IPR003838">
    <property type="entry name" value="ABC3_permease_C"/>
</dbReference>
<evidence type="ECO:0000256" key="1">
    <source>
        <dbReference type="ARBA" id="ARBA00004651"/>
    </source>
</evidence>
<evidence type="ECO:0000259" key="8">
    <source>
        <dbReference type="Pfam" id="PF02687"/>
    </source>
</evidence>
<evidence type="ECO:0000313" key="11">
    <source>
        <dbReference type="EMBL" id="OTP22178.1"/>
    </source>
</evidence>
<dbReference type="PANTHER" id="PTHR30572:SF4">
    <property type="entry name" value="ABC TRANSPORTER PERMEASE YTRF"/>
    <property type="match status" value="1"/>
</dbReference>
<evidence type="ECO:0000256" key="5">
    <source>
        <dbReference type="ARBA" id="ARBA00023136"/>
    </source>
</evidence>
<feature type="domain" description="ABC3 transporter permease C-terminal" evidence="8">
    <location>
        <begin position="282"/>
        <end position="394"/>
    </location>
</feature>
<comment type="subcellular location">
    <subcellularLocation>
        <location evidence="1">Cell membrane</location>
        <topology evidence="1">Multi-pass membrane protein</topology>
    </subcellularLocation>
</comment>
<dbReference type="Pfam" id="PF12704">
    <property type="entry name" value="MacB_PCD"/>
    <property type="match status" value="1"/>
</dbReference>
<reference evidence="11 12" key="1">
    <citation type="submission" date="2017-05" db="EMBL/GenBank/DDBJ databases">
        <title>The Genome Sequence of Enterococcus mundtii 6B1_DIV0119.</title>
        <authorList>
            <consortium name="The Broad Institute Genomics Platform"/>
            <consortium name="The Broad Institute Genomic Center for Infectious Diseases"/>
            <person name="Earl A."/>
            <person name="Manson A."/>
            <person name="Schwartman J."/>
            <person name="Gilmore M."/>
            <person name="Abouelleil A."/>
            <person name="Cao P."/>
            <person name="Chapman S."/>
            <person name="Cusick C."/>
            <person name="Shea T."/>
            <person name="Young S."/>
            <person name="Neafsey D."/>
            <person name="Nusbaum C."/>
            <person name="Birren B."/>
        </authorList>
    </citation>
    <scope>NUCLEOTIDE SEQUENCE [LARGE SCALE GENOMIC DNA]</scope>
    <source>
        <strain evidence="11 12">6B1_DIV0119</strain>
    </source>
</reference>
<keyword evidence="3 7" id="KW-0812">Transmembrane</keyword>
<keyword evidence="2" id="KW-1003">Cell membrane</keyword>
<dbReference type="AlphaFoldDB" id="A0A242KMC7"/>
<sequence>MIENIRLAIQSIYQHRLRSILTMLGIIVGIASIISIVSIINGNTENMKKQIIGGETNSMRIEYDARSAFLAGETGKNDRLPDYAPQLSEGDLQNLLTIAHAKNVSLFHEANMTVYQRDQKTDTIVLGMDSSFFEILPHTILAGRAMTETELRSQKQVAVITSDLAEIFFKHRNPLNQLIEINGTPFRIVGVAVSDTDQLSGKYVFIPRASQSIAEGKLNQKPIVLFQATNAEDLESAVVQASHELTKSIPPSDFVFSIRNYDEVKKMTDDINRSNMILLGGIASISLLVGGIGVMNTMLVSVTERTREIGLKKALGAKRKVILQQFLTEAIVLSVIGGLIGIFVGMLISLIALNLLNYPMTISLLSILISVSFSMLIGTIFGYLPAYKASKLKPIEALRYE</sequence>
<dbReference type="Pfam" id="PF02687">
    <property type="entry name" value="FtsX"/>
    <property type="match status" value="1"/>
</dbReference>
<evidence type="ECO:0000313" key="10">
    <source>
        <dbReference type="EMBL" id="OTP20044.1"/>
    </source>
</evidence>
<dbReference type="RefSeq" id="WP_086335640.1">
    <property type="nucleotide sequence ID" value="NZ_NGMS01000006.1"/>
</dbReference>
<evidence type="ECO:0000256" key="2">
    <source>
        <dbReference type="ARBA" id="ARBA00022475"/>
    </source>
</evidence>
<evidence type="ECO:0000256" key="3">
    <source>
        <dbReference type="ARBA" id="ARBA00022692"/>
    </source>
</evidence>
<dbReference type="GO" id="GO:0005886">
    <property type="term" value="C:plasma membrane"/>
    <property type="evidence" value="ECO:0007669"/>
    <property type="project" value="UniProtKB-SubCell"/>
</dbReference>
<evidence type="ECO:0000256" key="6">
    <source>
        <dbReference type="ARBA" id="ARBA00038076"/>
    </source>
</evidence>
<evidence type="ECO:0008006" key="13">
    <source>
        <dbReference type="Google" id="ProtNLM"/>
    </source>
</evidence>
<proteinExistence type="inferred from homology"/>
<dbReference type="GO" id="GO:0022857">
    <property type="term" value="F:transmembrane transporter activity"/>
    <property type="evidence" value="ECO:0007669"/>
    <property type="project" value="TreeGrafter"/>
</dbReference>
<name>A0A242KMC7_ENTMU</name>
<accession>A0A242KMC7</accession>
<keyword evidence="5 7" id="KW-0472">Membrane</keyword>
<evidence type="ECO:0000256" key="7">
    <source>
        <dbReference type="SAM" id="Phobius"/>
    </source>
</evidence>
<evidence type="ECO:0000256" key="4">
    <source>
        <dbReference type="ARBA" id="ARBA00022989"/>
    </source>
</evidence>
<organism evidence="11 12">
    <name type="scientific">Enterococcus mundtii</name>
    <dbReference type="NCBI Taxonomy" id="53346"/>
    <lineage>
        <taxon>Bacteria</taxon>
        <taxon>Bacillati</taxon>
        <taxon>Bacillota</taxon>
        <taxon>Bacilli</taxon>
        <taxon>Lactobacillales</taxon>
        <taxon>Enterococcaceae</taxon>
        <taxon>Enterococcus</taxon>
    </lineage>
</organism>
<dbReference type="PANTHER" id="PTHR30572">
    <property type="entry name" value="MEMBRANE COMPONENT OF TRANSPORTER-RELATED"/>
    <property type="match status" value="1"/>
</dbReference>
<feature type="transmembrane region" description="Helical" evidence="7">
    <location>
        <begin position="362"/>
        <end position="384"/>
    </location>
</feature>
<gene>
    <name evidence="11" type="ORF">A5802_003183</name>
    <name evidence="10" type="ORF">A5802_003272</name>
</gene>
<feature type="transmembrane region" description="Helical" evidence="7">
    <location>
        <begin position="20"/>
        <end position="40"/>
    </location>
</feature>
<dbReference type="EMBL" id="NGMS01000006">
    <property type="protein sequence ID" value="OTP22178.1"/>
    <property type="molecule type" value="Genomic_DNA"/>
</dbReference>
<comment type="caution">
    <text evidence="11">The sequence shown here is derived from an EMBL/GenBank/DDBJ whole genome shotgun (WGS) entry which is preliminary data.</text>
</comment>
<comment type="similarity">
    <text evidence="6">Belongs to the ABC-4 integral membrane protein family.</text>
</comment>
<dbReference type="Proteomes" id="UP000195024">
    <property type="component" value="Unassembled WGS sequence"/>
</dbReference>